<dbReference type="EMBL" id="JAHKKG010000003">
    <property type="protein sequence ID" value="MBU2663731.1"/>
    <property type="molecule type" value="Genomic_DNA"/>
</dbReference>
<feature type="signal peptide" evidence="1">
    <location>
        <begin position="1"/>
        <end position="20"/>
    </location>
</feature>
<comment type="caution">
    <text evidence="2">The sequence shown here is derived from an EMBL/GenBank/DDBJ whole genome shotgun (WGS) entry which is preliminary data.</text>
</comment>
<accession>A0ABS5YJS4</accession>
<dbReference type="PROSITE" id="PS51257">
    <property type="entry name" value="PROKAR_LIPOPROTEIN"/>
    <property type="match status" value="1"/>
</dbReference>
<protein>
    <submittedName>
        <fullName evidence="2">Uncharacterized protein</fullName>
    </submittedName>
</protein>
<proteinExistence type="predicted"/>
<evidence type="ECO:0000313" key="3">
    <source>
        <dbReference type="Proteomes" id="UP001519654"/>
    </source>
</evidence>
<sequence length="257" mass="27050">MRFCRTVRGAAIAVIAALTAGCGDEAPAPAWVAGSPSVRPAPSLLPAPSSPGVRSLGEPWSFWRSSTQPAPSSAPAPAQVSAGWEITVYYTAVERFHDGDPEQVTGCLKLDCKNGGDDLGTYPGDFVQAVHDEGTGHTTAGKYLNWSYDIGYWLDTEPRSADGKALTPFVSSAADPDVLAYGSRFVISSCGRQEDGSSPPAATCAALRRASWRITDEFTPGLGGSRHIDAYIGPETGPNFTGSDWYVTFTGARLTLG</sequence>
<dbReference type="Proteomes" id="UP001519654">
    <property type="component" value="Unassembled WGS sequence"/>
</dbReference>
<gene>
    <name evidence="2" type="ORF">KOI35_09445</name>
</gene>
<evidence type="ECO:0000313" key="2">
    <source>
        <dbReference type="EMBL" id="MBU2663731.1"/>
    </source>
</evidence>
<reference evidence="2 3" key="1">
    <citation type="submission" date="2021-06" db="EMBL/GenBank/DDBJ databases">
        <title>Actinoplanes lichenicola sp. nov., and Actinoplanes ovalisporus sp. nov., isolated from lichen in Thailand.</title>
        <authorList>
            <person name="Saeng-In P."/>
            <person name="Kanchanasin P."/>
            <person name="Yuki M."/>
            <person name="Kudo T."/>
            <person name="Ohkuma M."/>
            <person name="Phongsopitanun W."/>
            <person name="Tanasupawat S."/>
        </authorList>
    </citation>
    <scope>NUCLEOTIDE SEQUENCE [LARGE SCALE GENOMIC DNA]</scope>
    <source>
        <strain evidence="2 3">NBRC 110975</strain>
    </source>
</reference>
<evidence type="ECO:0000256" key="1">
    <source>
        <dbReference type="SAM" id="SignalP"/>
    </source>
</evidence>
<organism evidence="2 3">
    <name type="scientific">Paractinoplanes bogorensis</name>
    <dbReference type="NCBI Taxonomy" id="1610840"/>
    <lineage>
        <taxon>Bacteria</taxon>
        <taxon>Bacillati</taxon>
        <taxon>Actinomycetota</taxon>
        <taxon>Actinomycetes</taxon>
        <taxon>Micromonosporales</taxon>
        <taxon>Micromonosporaceae</taxon>
        <taxon>Paractinoplanes</taxon>
    </lineage>
</organism>
<keyword evidence="3" id="KW-1185">Reference proteome</keyword>
<name>A0ABS5YJS4_9ACTN</name>
<dbReference type="RefSeq" id="WP_215785710.1">
    <property type="nucleotide sequence ID" value="NZ_JAHKKG010000003.1"/>
</dbReference>
<feature type="chain" id="PRO_5046622180" evidence="1">
    <location>
        <begin position="21"/>
        <end position="257"/>
    </location>
</feature>
<keyword evidence="1" id="KW-0732">Signal</keyword>